<organism evidence="2 3">
    <name type="scientific">Gonapodya prolifera (strain JEL478)</name>
    <name type="common">Monoblepharis prolifera</name>
    <dbReference type="NCBI Taxonomy" id="1344416"/>
    <lineage>
        <taxon>Eukaryota</taxon>
        <taxon>Fungi</taxon>
        <taxon>Fungi incertae sedis</taxon>
        <taxon>Chytridiomycota</taxon>
        <taxon>Chytridiomycota incertae sedis</taxon>
        <taxon>Monoblepharidomycetes</taxon>
        <taxon>Monoblepharidales</taxon>
        <taxon>Gonapodyaceae</taxon>
        <taxon>Gonapodya</taxon>
    </lineage>
</organism>
<feature type="transmembrane region" description="Helical" evidence="1">
    <location>
        <begin position="93"/>
        <end position="113"/>
    </location>
</feature>
<evidence type="ECO:0000313" key="2">
    <source>
        <dbReference type="EMBL" id="KXS11467.1"/>
    </source>
</evidence>
<evidence type="ECO:0000256" key="1">
    <source>
        <dbReference type="SAM" id="Phobius"/>
    </source>
</evidence>
<dbReference type="GO" id="GO:0005739">
    <property type="term" value="C:mitochondrion"/>
    <property type="evidence" value="ECO:0007669"/>
    <property type="project" value="TreeGrafter"/>
</dbReference>
<dbReference type="Pfam" id="PF06979">
    <property type="entry name" value="TMEM70"/>
    <property type="match status" value="1"/>
</dbReference>
<dbReference type="Proteomes" id="UP000070544">
    <property type="component" value="Unassembled WGS sequence"/>
</dbReference>
<keyword evidence="3" id="KW-1185">Reference proteome</keyword>
<sequence>MANRAYRKPLSLPSLSSLTYPHVLYTAPPGNTKIYYLAYAGGVSIFTWLASTASLTLVALTEEEPVVVVKADGGKPAVMEKRTVLAPEWKRQLYAGMFFVLGLGMPLIAHGFARRSVRKLTLLDGGKRAEIENYSLLGRKTALSPIVDMGTRERVTSIAGAIVPPTGKAFLHLEAKGSRMFKAYLLDRKGDFYDGRTFDFLFNKDFAK</sequence>
<keyword evidence="1" id="KW-0812">Transmembrane</keyword>
<dbReference type="InterPro" id="IPR045325">
    <property type="entry name" value="TMEM70/TMEM186/TMEM223"/>
</dbReference>
<dbReference type="AlphaFoldDB" id="A0A139A3S3"/>
<accession>A0A139A3S3</accession>
<dbReference type="OrthoDB" id="5950063at2759"/>
<feature type="transmembrane region" description="Helical" evidence="1">
    <location>
        <begin position="34"/>
        <end position="60"/>
    </location>
</feature>
<protein>
    <recommendedName>
        <fullName evidence="4">Transmembrane protein 223</fullName>
    </recommendedName>
</protein>
<keyword evidence="1" id="KW-1133">Transmembrane helix</keyword>
<keyword evidence="1" id="KW-0472">Membrane</keyword>
<evidence type="ECO:0000313" key="3">
    <source>
        <dbReference type="Proteomes" id="UP000070544"/>
    </source>
</evidence>
<proteinExistence type="predicted"/>
<gene>
    <name evidence="2" type="ORF">M427DRAFT_158206</name>
</gene>
<dbReference type="PANTHER" id="PTHR14549">
    <property type="entry name" value="TRANSMEMBRANE PROTEIN 223"/>
    <property type="match status" value="1"/>
</dbReference>
<evidence type="ECO:0008006" key="4">
    <source>
        <dbReference type="Google" id="ProtNLM"/>
    </source>
</evidence>
<name>A0A139A3S3_GONPJ</name>
<dbReference type="PANTHER" id="PTHR14549:SF2">
    <property type="entry name" value="TRANSMEMBRANE PROTEIN 223"/>
    <property type="match status" value="1"/>
</dbReference>
<dbReference type="EMBL" id="KQ965802">
    <property type="protein sequence ID" value="KXS11467.1"/>
    <property type="molecule type" value="Genomic_DNA"/>
</dbReference>
<dbReference type="InterPro" id="IPR026100">
    <property type="entry name" value="Tmem223"/>
</dbReference>
<reference evidence="2 3" key="1">
    <citation type="journal article" date="2015" name="Genome Biol. Evol.">
        <title>Phylogenomic analyses indicate that early fungi evolved digesting cell walls of algal ancestors of land plants.</title>
        <authorList>
            <person name="Chang Y."/>
            <person name="Wang S."/>
            <person name="Sekimoto S."/>
            <person name="Aerts A.L."/>
            <person name="Choi C."/>
            <person name="Clum A."/>
            <person name="LaButti K.M."/>
            <person name="Lindquist E.A."/>
            <person name="Yee Ngan C."/>
            <person name="Ohm R.A."/>
            <person name="Salamov A.A."/>
            <person name="Grigoriev I.V."/>
            <person name="Spatafora J.W."/>
            <person name="Berbee M.L."/>
        </authorList>
    </citation>
    <scope>NUCLEOTIDE SEQUENCE [LARGE SCALE GENOMIC DNA]</scope>
    <source>
        <strain evidence="2 3">JEL478</strain>
    </source>
</reference>